<feature type="domain" description="Transposase IS116/IS110/IS902 C-terminal" evidence="2">
    <location>
        <begin position="273"/>
        <end position="344"/>
    </location>
</feature>
<evidence type="ECO:0000259" key="1">
    <source>
        <dbReference type="Pfam" id="PF01548"/>
    </source>
</evidence>
<dbReference type="InterPro" id="IPR003346">
    <property type="entry name" value="Transposase_20"/>
</dbReference>
<evidence type="ECO:0000313" key="4">
    <source>
        <dbReference type="Proteomes" id="UP001527392"/>
    </source>
</evidence>
<dbReference type="Proteomes" id="UP001527392">
    <property type="component" value="Unassembled WGS sequence"/>
</dbReference>
<name>A0ABT4K6W8_9LACO</name>
<dbReference type="RefSeq" id="WP_003717068.1">
    <property type="nucleotide sequence ID" value="NZ_CAKMAX010000028.1"/>
</dbReference>
<protein>
    <submittedName>
        <fullName evidence="3">IS110 family transposase</fullName>
    </submittedName>
</protein>
<dbReference type="Pfam" id="PF02371">
    <property type="entry name" value="Transposase_20"/>
    <property type="match status" value="1"/>
</dbReference>
<evidence type="ECO:0000313" key="3">
    <source>
        <dbReference type="EMBL" id="MCZ3780553.1"/>
    </source>
</evidence>
<reference evidence="3 4" key="1">
    <citation type="submission" date="2022-01" db="EMBL/GenBank/DDBJ databases">
        <title>VMRC isolate genome collection.</title>
        <authorList>
            <person name="France M."/>
            <person name="Rutt L."/>
            <person name="Humphrys M."/>
            <person name="Ravel J."/>
        </authorList>
    </citation>
    <scope>NUCLEOTIDE SEQUENCE [LARGE SCALE GENOMIC DNA]</scope>
    <source>
        <strain evidence="3 4">C0030B4</strain>
    </source>
</reference>
<feature type="domain" description="Transposase IS110-like N-terminal" evidence="1">
    <location>
        <begin position="6"/>
        <end position="155"/>
    </location>
</feature>
<dbReference type="Pfam" id="PF01548">
    <property type="entry name" value="DEDD_Tnp_IS110"/>
    <property type="match status" value="1"/>
</dbReference>
<dbReference type="InterPro" id="IPR002525">
    <property type="entry name" value="Transp_IS110-like_N"/>
</dbReference>
<keyword evidence="4" id="KW-1185">Reference proteome</keyword>
<dbReference type="PANTHER" id="PTHR33055:SF15">
    <property type="entry name" value="TRANSPOSASE-RELATED"/>
    <property type="match status" value="1"/>
</dbReference>
<proteinExistence type="predicted"/>
<dbReference type="InterPro" id="IPR047650">
    <property type="entry name" value="Transpos_IS110"/>
</dbReference>
<accession>A0ABT4K6W8</accession>
<dbReference type="EMBL" id="JAKHMS010000001">
    <property type="protein sequence ID" value="MCZ3780553.1"/>
    <property type="molecule type" value="Genomic_DNA"/>
</dbReference>
<dbReference type="PANTHER" id="PTHR33055">
    <property type="entry name" value="TRANSPOSASE FOR INSERTION SEQUENCE ELEMENT IS1111A"/>
    <property type="match status" value="1"/>
</dbReference>
<evidence type="ECO:0000259" key="2">
    <source>
        <dbReference type="Pfam" id="PF02371"/>
    </source>
</evidence>
<comment type="caution">
    <text evidence="3">The sequence shown here is derived from an EMBL/GenBank/DDBJ whole genome shotgun (WGS) entry which is preliminary data.</text>
</comment>
<organism evidence="3 4">
    <name type="scientific">Limosilactobacillus vaginalis</name>
    <dbReference type="NCBI Taxonomy" id="1633"/>
    <lineage>
        <taxon>Bacteria</taxon>
        <taxon>Bacillati</taxon>
        <taxon>Bacillota</taxon>
        <taxon>Bacilli</taxon>
        <taxon>Lactobacillales</taxon>
        <taxon>Lactobacillaceae</taxon>
        <taxon>Limosilactobacillus</taxon>
    </lineage>
</organism>
<dbReference type="NCBIfam" id="NF033542">
    <property type="entry name" value="transpos_IS110"/>
    <property type="match status" value="1"/>
</dbReference>
<gene>
    <name evidence="3" type="ORF">L2504_00105</name>
</gene>
<sequence length="406" mass="47235">MADIIALDVSMGKSNVAWYHQKNCRGEFVFRHTQSGFNQLLSTVQAADHPIIFFEATGIYSSPVEHFCISHQLKYCRLNPLELHLKSENLRRVKTDRQDARKIALTVQGNLFRLTVPKSPRFARLHELSRFYNQLNNDWDHRLVQLHIALEQTFPELKQLFKNKTSKLALNIVELFPHPDFVKLLSRTKLKNRLIKSTDKKLSNMKGFKYADQLLKLAQDAYPAASQDSVQVDEVRYYCRLLIELTKQKEKIVKQMITTAQEDETFQYYVSFLGIGPQTAAQLMAELGDISRFDNANQLNAYVGIDIQRYQSGQGGHQDHINKRGNPIARKLLYFAIGNMIRQQHAAPNHIVDYYYHLKQKRPYPKLNKVAMVACMNKTLKCLLSMIKHHTKYRYRYTDSRSLVKN</sequence>